<sequence>MSDEYLLYGTVSSGSKVDGLLTVCKLNTSTPIRTFKQNGSFCNRIAVLDSCILSVQSDRPIIHSYSITKEAPMQKLVLQEKLSCIVASHSRKFLAAGTHTGKLILWELGSGACLIYKDIHYGSISCLVFSQDDSVLFSGGTDARIYSWRTVELCNAQLNYNDVQPLASANQHSLEVTGLYCGYGGILDSRLYSISLDGSCRVWNASDLRLHTTFVFKEALQSIVVDPAERAIYAGCDYGVIYHVDLYRQPRDGAGLEYTGGLQRIVEVSNESTTKFAQHTDKILSLDLSFDGTLLVSGSQDGTVIVWDISTHQVLRNIKPGRGPVYFVKVLQKLPSEYYTRQESLRFSYDASYASNNDVWLSIPESDESNVTFSISDVTHAGSEAIAIVDTGEDKPAISHASYDTEDLQAKVERLSAAYNALWETYTTSIGLRENGDYEEL</sequence>
<evidence type="ECO:0000256" key="3">
    <source>
        <dbReference type="ARBA" id="ARBA00022574"/>
    </source>
</evidence>
<keyword evidence="3 6" id="KW-0853">WD repeat</keyword>
<dbReference type="Pfam" id="PF00400">
    <property type="entry name" value="WD40"/>
    <property type="match status" value="2"/>
</dbReference>
<dbReference type="GO" id="GO:0005656">
    <property type="term" value="C:nuclear pre-replicative complex"/>
    <property type="evidence" value="ECO:0007669"/>
    <property type="project" value="TreeGrafter"/>
</dbReference>
<dbReference type="GO" id="GO:0120330">
    <property type="term" value="C:rixosome complex"/>
    <property type="evidence" value="ECO:0007669"/>
    <property type="project" value="UniProtKB-UniRule"/>
</dbReference>
<evidence type="ECO:0000256" key="4">
    <source>
        <dbReference type="ARBA" id="ARBA00022737"/>
    </source>
</evidence>
<evidence type="ECO:0000313" key="9">
    <source>
        <dbReference type="Proteomes" id="UP000094385"/>
    </source>
</evidence>
<keyword evidence="9" id="KW-1185">Reference proteome</keyword>
<organism evidence="8 9">
    <name type="scientific">Lipomyces starkeyi NRRL Y-11557</name>
    <dbReference type="NCBI Taxonomy" id="675824"/>
    <lineage>
        <taxon>Eukaryota</taxon>
        <taxon>Fungi</taxon>
        <taxon>Dikarya</taxon>
        <taxon>Ascomycota</taxon>
        <taxon>Saccharomycotina</taxon>
        <taxon>Lipomycetes</taxon>
        <taxon>Lipomycetales</taxon>
        <taxon>Lipomycetaceae</taxon>
        <taxon>Lipomyces</taxon>
    </lineage>
</organism>
<comment type="similarity">
    <text evidence="2 7">Belongs to the WD repeat IPI3/WDR18 family.</text>
</comment>
<dbReference type="PANTHER" id="PTHR18763">
    <property type="entry name" value="WD-REPEAT PROTEIN 18"/>
    <property type="match status" value="1"/>
</dbReference>
<dbReference type="OrthoDB" id="756370at2759"/>
<dbReference type="SMART" id="SM00320">
    <property type="entry name" value="WD40"/>
    <property type="match status" value="4"/>
</dbReference>
<evidence type="ECO:0000313" key="8">
    <source>
        <dbReference type="EMBL" id="ODQ75000.1"/>
    </source>
</evidence>
<feature type="repeat" description="WD" evidence="6">
    <location>
        <begin position="276"/>
        <end position="317"/>
    </location>
</feature>
<dbReference type="InterPro" id="IPR015943">
    <property type="entry name" value="WD40/YVTN_repeat-like_dom_sf"/>
</dbReference>
<dbReference type="GO" id="GO:0006261">
    <property type="term" value="P:DNA-templated DNA replication"/>
    <property type="evidence" value="ECO:0007669"/>
    <property type="project" value="TreeGrafter"/>
</dbReference>
<evidence type="ECO:0000256" key="7">
    <source>
        <dbReference type="RuleBase" id="RU369067"/>
    </source>
</evidence>
<reference evidence="8 9" key="1">
    <citation type="journal article" date="2016" name="Proc. Natl. Acad. Sci. U.S.A.">
        <title>Comparative genomics of biotechnologically important yeasts.</title>
        <authorList>
            <person name="Riley R."/>
            <person name="Haridas S."/>
            <person name="Wolfe K.H."/>
            <person name="Lopes M.R."/>
            <person name="Hittinger C.T."/>
            <person name="Goeker M."/>
            <person name="Salamov A.A."/>
            <person name="Wisecaver J.H."/>
            <person name="Long T.M."/>
            <person name="Calvey C.H."/>
            <person name="Aerts A.L."/>
            <person name="Barry K.W."/>
            <person name="Choi C."/>
            <person name="Clum A."/>
            <person name="Coughlan A.Y."/>
            <person name="Deshpande S."/>
            <person name="Douglass A.P."/>
            <person name="Hanson S.J."/>
            <person name="Klenk H.-P."/>
            <person name="LaButti K.M."/>
            <person name="Lapidus A."/>
            <person name="Lindquist E.A."/>
            <person name="Lipzen A.M."/>
            <person name="Meier-Kolthoff J.P."/>
            <person name="Ohm R.A."/>
            <person name="Otillar R.P."/>
            <person name="Pangilinan J.L."/>
            <person name="Peng Y."/>
            <person name="Rokas A."/>
            <person name="Rosa C.A."/>
            <person name="Scheuner C."/>
            <person name="Sibirny A.A."/>
            <person name="Slot J.C."/>
            <person name="Stielow J.B."/>
            <person name="Sun H."/>
            <person name="Kurtzman C.P."/>
            <person name="Blackwell M."/>
            <person name="Grigoriev I.V."/>
            <person name="Jeffries T.W."/>
        </authorList>
    </citation>
    <scope>NUCLEOTIDE SEQUENCE [LARGE SCALE GENOMIC DNA]</scope>
    <source>
        <strain evidence="8 9">NRRL Y-11557</strain>
    </source>
</reference>
<feature type="repeat" description="WD" evidence="6">
    <location>
        <begin position="117"/>
        <end position="148"/>
    </location>
</feature>
<dbReference type="SUPFAM" id="SSF50998">
    <property type="entry name" value="Quinoprotein alcohol dehydrogenase-like"/>
    <property type="match status" value="1"/>
</dbReference>
<dbReference type="GO" id="GO:0006364">
    <property type="term" value="P:rRNA processing"/>
    <property type="evidence" value="ECO:0007669"/>
    <property type="project" value="UniProtKB-UniRule"/>
</dbReference>
<dbReference type="InterPro" id="IPR001680">
    <property type="entry name" value="WD40_rpt"/>
</dbReference>
<gene>
    <name evidence="8" type="ORF">LIPSTDRAFT_69147</name>
</gene>
<evidence type="ECO:0000256" key="6">
    <source>
        <dbReference type="PROSITE-ProRule" id="PRU00221"/>
    </source>
</evidence>
<dbReference type="InterPro" id="IPR011047">
    <property type="entry name" value="Quinoprotein_ADH-like_sf"/>
</dbReference>
<comment type="subcellular location">
    <subcellularLocation>
        <location evidence="7">Nucleus</location>
    </subcellularLocation>
</comment>
<accession>A0A1E3QBK3</accession>
<dbReference type="InterPro" id="IPR045227">
    <property type="entry name" value="WDR18/Ipi3/RID3"/>
</dbReference>
<dbReference type="Proteomes" id="UP000094385">
    <property type="component" value="Unassembled WGS sequence"/>
</dbReference>
<protein>
    <recommendedName>
        <fullName evidence="5 7">Pre-rRNA-processing protein IPI3</fullName>
    </recommendedName>
</protein>
<name>A0A1E3QBK3_LIPST</name>
<keyword evidence="4" id="KW-0677">Repeat</keyword>
<dbReference type="Gene3D" id="2.130.10.10">
    <property type="entry name" value="YVTN repeat-like/Quinoprotein amine dehydrogenase"/>
    <property type="match status" value="2"/>
</dbReference>
<dbReference type="STRING" id="675824.A0A1E3QBK3"/>
<proteinExistence type="inferred from homology"/>
<dbReference type="PROSITE" id="PS50294">
    <property type="entry name" value="WD_REPEATS_REGION"/>
    <property type="match status" value="1"/>
</dbReference>
<evidence type="ECO:0000256" key="2">
    <source>
        <dbReference type="ARBA" id="ARBA00010143"/>
    </source>
</evidence>
<comment type="subunit">
    <text evidence="7">Component of the RIX1 complex, composed of IPI1, RIX1/IPI2 and IPI3 in a 1:2:2 stoichiometry. The complex interacts (via RIX1) with MDN1 (via its hexameric AAA ATPase ring) and the pre-60S ribosome particles.</text>
</comment>
<keyword evidence="7" id="KW-0698">rRNA processing</keyword>
<dbReference type="AlphaFoldDB" id="A0A1E3QBK3"/>
<comment type="function">
    <text evidence="1 7">Component of the RIX1 complex required for processing of ITS2 sequences from 35S pre-rRNA.</text>
</comment>
<dbReference type="PROSITE" id="PS00678">
    <property type="entry name" value="WD_REPEATS_1"/>
    <property type="match status" value="1"/>
</dbReference>
<dbReference type="PROSITE" id="PS50082">
    <property type="entry name" value="WD_REPEATS_2"/>
    <property type="match status" value="2"/>
</dbReference>
<dbReference type="PANTHER" id="PTHR18763:SF0">
    <property type="entry name" value="WD REPEAT-CONTAINING PROTEIN 18"/>
    <property type="match status" value="1"/>
</dbReference>
<keyword evidence="7" id="KW-0539">Nucleus</keyword>
<dbReference type="InterPro" id="IPR019775">
    <property type="entry name" value="WD40_repeat_CS"/>
</dbReference>
<evidence type="ECO:0000256" key="1">
    <source>
        <dbReference type="ARBA" id="ARBA00002355"/>
    </source>
</evidence>
<dbReference type="EMBL" id="KV454291">
    <property type="protein sequence ID" value="ODQ75000.1"/>
    <property type="molecule type" value="Genomic_DNA"/>
</dbReference>
<evidence type="ECO:0000256" key="5">
    <source>
        <dbReference type="ARBA" id="ARBA00026229"/>
    </source>
</evidence>